<dbReference type="PANTHER" id="PTHR47561:SF1">
    <property type="entry name" value="POLYSACCHARIDE DEACETYLASE FAMILY PROTEIN (AFU_ORTHOLOGUE AFUA_6G05030)"/>
    <property type="match status" value="1"/>
</dbReference>
<organism evidence="2 3">
    <name type="scientific">Amycolatopsis tucumanensis</name>
    <dbReference type="NCBI Taxonomy" id="401106"/>
    <lineage>
        <taxon>Bacteria</taxon>
        <taxon>Bacillati</taxon>
        <taxon>Actinomycetota</taxon>
        <taxon>Actinomycetes</taxon>
        <taxon>Pseudonocardiales</taxon>
        <taxon>Pseudonocardiaceae</taxon>
        <taxon>Amycolatopsis</taxon>
    </lineage>
</organism>
<sequence>MTEQQQPWQWDEPTWRGHVERVRAGRPLRPESWPGGAKVAVALSFDSDHETPALRDGEVLPGKLSQGEYGARVGVPRILNLLRRFEAPSTFFMPAVSALLHDGEAKSYVDEGHEVALHGWIHERNTQLPPEAERDLAFRAADTLERLVGTRPVGIRTPSWDLSADSLRIVRELGLTYDSSLMADDDCYEILTDGEPTGIVELPVEWIRDDMPYFMMDRFTSLRPYTPPRGVLSIWRDEFDVAYAENGIFQLTLHPHCIGHRSRITILTELLEHIASHEGVWFATHAQIAEHVLSGKDSSR</sequence>
<comment type="caution">
    <text evidence="2">The sequence shown here is derived from an EMBL/GenBank/DDBJ whole genome shotgun (WGS) entry which is preliminary data.</text>
</comment>
<dbReference type="PROSITE" id="PS51677">
    <property type="entry name" value="NODB"/>
    <property type="match status" value="1"/>
</dbReference>
<dbReference type="PANTHER" id="PTHR47561">
    <property type="entry name" value="POLYSACCHARIDE DEACETYLASE FAMILY PROTEIN (AFU_ORTHOLOGUE AFUA_6G05030)"/>
    <property type="match status" value="1"/>
</dbReference>
<dbReference type="InterPro" id="IPR037950">
    <property type="entry name" value="PgdA-like"/>
</dbReference>
<evidence type="ECO:0000259" key="1">
    <source>
        <dbReference type="PROSITE" id="PS51677"/>
    </source>
</evidence>
<dbReference type="Pfam" id="PF01522">
    <property type="entry name" value="Polysacc_deac_1"/>
    <property type="match status" value="1"/>
</dbReference>
<dbReference type="Gene3D" id="3.20.20.370">
    <property type="entry name" value="Glycoside hydrolase/deacetylase"/>
    <property type="match status" value="1"/>
</dbReference>
<dbReference type="SUPFAM" id="SSF88713">
    <property type="entry name" value="Glycoside hydrolase/deacetylase"/>
    <property type="match status" value="1"/>
</dbReference>
<gene>
    <name evidence="2" type="ORF">GCM10022380_06980</name>
</gene>
<feature type="domain" description="NodB homology" evidence="1">
    <location>
        <begin position="61"/>
        <end position="300"/>
    </location>
</feature>
<evidence type="ECO:0000313" key="2">
    <source>
        <dbReference type="EMBL" id="GAA3792825.1"/>
    </source>
</evidence>
<evidence type="ECO:0000313" key="3">
    <source>
        <dbReference type="Proteomes" id="UP001501624"/>
    </source>
</evidence>
<dbReference type="CDD" id="cd10938">
    <property type="entry name" value="CE4_HpPgdA_like"/>
    <property type="match status" value="1"/>
</dbReference>
<accession>A0ABP7HF73</accession>
<keyword evidence="3" id="KW-1185">Reference proteome</keyword>
<proteinExistence type="predicted"/>
<name>A0ABP7HF73_9PSEU</name>
<dbReference type="Proteomes" id="UP001501624">
    <property type="component" value="Unassembled WGS sequence"/>
</dbReference>
<dbReference type="InterPro" id="IPR011330">
    <property type="entry name" value="Glyco_hydro/deAcase_b/a-brl"/>
</dbReference>
<dbReference type="RefSeq" id="WP_237338915.1">
    <property type="nucleotide sequence ID" value="NZ_BAABCM010000001.1"/>
</dbReference>
<reference evidence="3" key="1">
    <citation type="journal article" date="2019" name="Int. J. Syst. Evol. Microbiol.">
        <title>The Global Catalogue of Microorganisms (GCM) 10K type strain sequencing project: providing services to taxonomists for standard genome sequencing and annotation.</title>
        <authorList>
            <consortium name="The Broad Institute Genomics Platform"/>
            <consortium name="The Broad Institute Genome Sequencing Center for Infectious Disease"/>
            <person name="Wu L."/>
            <person name="Ma J."/>
        </authorList>
    </citation>
    <scope>NUCLEOTIDE SEQUENCE [LARGE SCALE GENOMIC DNA]</scope>
    <source>
        <strain evidence="3">JCM 17017</strain>
    </source>
</reference>
<dbReference type="EMBL" id="BAABCM010000001">
    <property type="protein sequence ID" value="GAA3792825.1"/>
    <property type="molecule type" value="Genomic_DNA"/>
</dbReference>
<protein>
    <submittedName>
        <fullName evidence="2">Polysaccharide deacetylase</fullName>
    </submittedName>
</protein>
<dbReference type="InterPro" id="IPR002509">
    <property type="entry name" value="NODB_dom"/>
</dbReference>